<dbReference type="PANTHER" id="PTHR30118:SF7">
    <property type="entry name" value="TRANSCRIPTIONAL REGULATOR LYSR FAMILY"/>
    <property type="match status" value="1"/>
</dbReference>
<dbReference type="InterPro" id="IPR050389">
    <property type="entry name" value="LysR-type_TF"/>
</dbReference>
<feature type="domain" description="HTH lysR-type" evidence="5">
    <location>
        <begin position="5"/>
        <end position="62"/>
    </location>
</feature>
<dbReference type="Pfam" id="PF00126">
    <property type="entry name" value="HTH_1"/>
    <property type="match status" value="1"/>
</dbReference>
<comment type="similarity">
    <text evidence="1">Belongs to the LysR transcriptional regulatory family.</text>
</comment>
<dbReference type="Gene3D" id="3.40.190.10">
    <property type="entry name" value="Periplasmic binding protein-like II"/>
    <property type="match status" value="2"/>
</dbReference>
<evidence type="ECO:0000256" key="1">
    <source>
        <dbReference type="ARBA" id="ARBA00009437"/>
    </source>
</evidence>
<dbReference type="GO" id="GO:0003700">
    <property type="term" value="F:DNA-binding transcription factor activity"/>
    <property type="evidence" value="ECO:0007669"/>
    <property type="project" value="InterPro"/>
</dbReference>
<dbReference type="PROSITE" id="PS50931">
    <property type="entry name" value="HTH_LYSR"/>
    <property type="match status" value="1"/>
</dbReference>
<evidence type="ECO:0000313" key="6">
    <source>
        <dbReference type="EMBL" id="PME25639.1"/>
    </source>
</evidence>
<dbReference type="Proteomes" id="UP000305840">
    <property type="component" value="Unassembled WGS sequence"/>
</dbReference>
<sequence length="301" mass="33944">MNKDLDLNLLRILVLLDKHQQLKPVAKILGKSEASISKYLARLREQLGDELFIRHAHHFESTDFLKKQLPVIQAGLDSLESCIGASTFDPLTYDRSITISMPQVAQYFLGEAVMSDLFDLMPHASINIVSPSDQTIESILDGKVDVHLHHFNEDSPKTIYQQPIGSLPVGLVFPEEIEVDTLEEAISLPFILLELKGWKGSKQIVQMILEKKGIDIESKVTVGDIGLLFGLLKRRSSATIMMNFGRPINGFRFIEIPESYYSTGRPKIAAYVKQTHRHNALHQLLISVMEKNLNLAQSFNR</sequence>
<dbReference type="Proteomes" id="UP000239763">
    <property type="component" value="Unassembled WGS sequence"/>
</dbReference>
<dbReference type="EMBL" id="MCSB01000033">
    <property type="protein sequence ID" value="PME25639.1"/>
    <property type="molecule type" value="Genomic_DNA"/>
</dbReference>
<dbReference type="InterPro" id="IPR005119">
    <property type="entry name" value="LysR_subst-bd"/>
</dbReference>
<dbReference type="InterPro" id="IPR036388">
    <property type="entry name" value="WH-like_DNA-bd_sf"/>
</dbReference>
<accession>A0A2J6U9S1</accession>
<evidence type="ECO:0000256" key="4">
    <source>
        <dbReference type="ARBA" id="ARBA00023163"/>
    </source>
</evidence>
<reference evidence="7 9" key="3">
    <citation type="submission" date="2019-04" db="EMBL/GenBank/DDBJ databases">
        <title>A reverse ecology approach based on a biological definition of microbial populations.</title>
        <authorList>
            <person name="Arevalo P."/>
            <person name="Vaninsberghe D."/>
            <person name="Elsherbini J."/>
            <person name="Gore J."/>
            <person name="Polz M."/>
        </authorList>
    </citation>
    <scope>NUCLEOTIDE SEQUENCE [LARGE SCALE GENOMIC DNA]</scope>
    <source>
        <strain evidence="7 9">10N.222.48.A1</strain>
    </source>
</reference>
<dbReference type="SUPFAM" id="SSF46785">
    <property type="entry name" value="Winged helix' DNA-binding domain"/>
    <property type="match status" value="1"/>
</dbReference>
<keyword evidence="8" id="KW-1185">Reference proteome</keyword>
<dbReference type="PANTHER" id="PTHR30118">
    <property type="entry name" value="HTH-TYPE TRANSCRIPTIONAL REGULATOR LEUO-RELATED"/>
    <property type="match status" value="1"/>
</dbReference>
<dbReference type="AlphaFoldDB" id="A0A2J6U9S1"/>
<evidence type="ECO:0000259" key="5">
    <source>
        <dbReference type="PROSITE" id="PS50931"/>
    </source>
</evidence>
<evidence type="ECO:0000313" key="8">
    <source>
        <dbReference type="Proteomes" id="UP000239763"/>
    </source>
</evidence>
<dbReference type="Pfam" id="PF03466">
    <property type="entry name" value="LysR_substrate"/>
    <property type="match status" value="1"/>
</dbReference>
<dbReference type="GO" id="GO:0003677">
    <property type="term" value="F:DNA binding"/>
    <property type="evidence" value="ECO:0007669"/>
    <property type="project" value="UniProtKB-KW"/>
</dbReference>
<evidence type="ECO:0000313" key="7">
    <source>
        <dbReference type="EMBL" id="TKG06771.1"/>
    </source>
</evidence>
<protein>
    <submittedName>
        <fullName evidence="6 7">Transcriptional regulator</fullName>
    </submittedName>
</protein>
<keyword evidence="4" id="KW-0804">Transcription</keyword>
<dbReference type="SUPFAM" id="SSF53850">
    <property type="entry name" value="Periplasmic binding protein-like II"/>
    <property type="match status" value="1"/>
</dbReference>
<dbReference type="InterPro" id="IPR036390">
    <property type="entry name" value="WH_DNA-bd_sf"/>
</dbReference>
<comment type="caution">
    <text evidence="7">The sequence shown here is derived from an EMBL/GenBank/DDBJ whole genome shotgun (WGS) entry which is preliminary data.</text>
</comment>
<keyword evidence="3" id="KW-0238">DNA-binding</keyword>
<evidence type="ECO:0000313" key="9">
    <source>
        <dbReference type="Proteomes" id="UP000305840"/>
    </source>
</evidence>
<reference evidence="6" key="1">
    <citation type="submission" date="2016-07" db="EMBL/GenBank/DDBJ databases">
        <authorList>
            <person name="Kauffman K."/>
            <person name="Arevalo P."/>
            <person name="Polz M.F."/>
        </authorList>
    </citation>
    <scope>NUCLEOTIDE SEQUENCE</scope>
    <source>
        <strain evidence="6">10N.286.55.E1</strain>
    </source>
</reference>
<name>A0A2J6U9S1_9VIBR</name>
<dbReference type="RefSeq" id="WP_099165187.1">
    <property type="nucleotide sequence ID" value="NZ_JAAHTI010000002.1"/>
</dbReference>
<dbReference type="InterPro" id="IPR000847">
    <property type="entry name" value="LysR_HTH_N"/>
</dbReference>
<evidence type="ECO:0000256" key="2">
    <source>
        <dbReference type="ARBA" id="ARBA00023015"/>
    </source>
</evidence>
<gene>
    <name evidence="6" type="ORF">BCV38_24630</name>
    <name evidence="7" type="ORF">FCV91_15430</name>
</gene>
<keyword evidence="2" id="KW-0805">Transcription regulation</keyword>
<organism evidence="7 9">
    <name type="scientific">Vibrio lentus</name>
    <dbReference type="NCBI Taxonomy" id="136468"/>
    <lineage>
        <taxon>Bacteria</taxon>
        <taxon>Pseudomonadati</taxon>
        <taxon>Pseudomonadota</taxon>
        <taxon>Gammaproteobacteria</taxon>
        <taxon>Vibrionales</taxon>
        <taxon>Vibrionaceae</taxon>
        <taxon>Vibrio</taxon>
    </lineage>
</organism>
<reference evidence="6 8" key="2">
    <citation type="journal article" date="2018" name="Nature">
        <title>A major lineage of non-tailed dsDNA viruses as unrecognized killers of marine bacteria.</title>
        <authorList>
            <person name="Kauffman K.M."/>
            <person name="Hussain F.A."/>
            <person name="Yang J."/>
            <person name="Arevalo P."/>
            <person name="Brown J.M."/>
            <person name="Chang W.K."/>
            <person name="VanInsberghe D."/>
            <person name="Elsherbini J."/>
            <person name="Sharma R.S."/>
            <person name="Cutler M.B."/>
            <person name="Kelly L."/>
            <person name="Polz M.F."/>
        </authorList>
    </citation>
    <scope>NUCLEOTIDE SEQUENCE [LARGE SCALE GENOMIC DNA]</scope>
    <source>
        <strain evidence="6 8">10N.286.55.E1</strain>
    </source>
</reference>
<proteinExistence type="inferred from homology"/>
<evidence type="ECO:0000256" key="3">
    <source>
        <dbReference type="ARBA" id="ARBA00023125"/>
    </source>
</evidence>
<dbReference type="EMBL" id="SYVO01000056">
    <property type="protein sequence ID" value="TKG06771.1"/>
    <property type="molecule type" value="Genomic_DNA"/>
</dbReference>
<dbReference type="Gene3D" id="1.10.10.10">
    <property type="entry name" value="Winged helix-like DNA-binding domain superfamily/Winged helix DNA-binding domain"/>
    <property type="match status" value="1"/>
</dbReference>
<dbReference type="GeneID" id="69651783"/>